<sequence length="591" mass="66923">MASYWPWSCRSKQQPSTRNSKKPEPGKQRVPRKAVIEPESNSDRQGEETIVESEMSRPQPIEDPSSLRALQQQASSNYRLNIEANSPSQAFQHDVPRSQKHRMSNRNPAVPPLAPPTQPLQIEPKNEDINQDSAPSRNPEIHRNTQQQQLLNDSSTPSLGLNAEKPSLERLVRGGEAEGGDAPPVTSNQRRNATNPLQRPVTETEESRRFGPLGGQEQLLSGSHQPRRLDAEDLALQRRGPGPETLRGFVDPGAPEQAEDHASERSMRYAIHGNQNDQESTSETISTTNEISTSRVALNGAMVVREDDIYGEEKIGALINDFPNVSQRDLMIAVQTLHMENKKLKQQANTRMTAFNQFFDYDVPKFRQIIENPSTDVTIGENKDQKIQGLQSQLSEKLEENAVLQSKVESLESRLNQLKPYGAYKSDNKRIKNEDHFMDGLLRFIEGRETKTDIYPDYRTWFVEISKKMVTDHAYQCSDHILARIEMDPNTEGIKFSTQGQKKLSFCQGAFAEDISEEGWPDDVDDICILHPTDKTGRLEIPKKSLPKTENSPFSVGYMWSIGRNKVPEDFFGDNKCYKLILCAFRRLNEV</sequence>
<feature type="compositionally biased region" description="Polar residues" evidence="2">
    <location>
        <begin position="144"/>
        <end position="159"/>
    </location>
</feature>
<proteinExistence type="predicted"/>
<feature type="coiled-coil region" evidence="1">
    <location>
        <begin position="387"/>
        <end position="414"/>
    </location>
</feature>
<evidence type="ECO:0000256" key="1">
    <source>
        <dbReference type="SAM" id="Coils"/>
    </source>
</evidence>
<keyword evidence="1" id="KW-0175">Coiled coil</keyword>
<feature type="compositionally biased region" description="Polar residues" evidence="2">
    <location>
        <begin position="77"/>
        <end position="91"/>
    </location>
</feature>
<organism evidence="3 4">
    <name type="scientific">Clytia hemisphaerica</name>
    <dbReference type="NCBI Taxonomy" id="252671"/>
    <lineage>
        <taxon>Eukaryota</taxon>
        <taxon>Metazoa</taxon>
        <taxon>Cnidaria</taxon>
        <taxon>Hydrozoa</taxon>
        <taxon>Hydroidolina</taxon>
        <taxon>Leptothecata</taxon>
        <taxon>Obeliida</taxon>
        <taxon>Clytiidae</taxon>
        <taxon>Clytia</taxon>
    </lineage>
</organism>
<dbReference type="Proteomes" id="UP000594262">
    <property type="component" value="Unplaced"/>
</dbReference>
<keyword evidence="4" id="KW-1185">Reference proteome</keyword>
<accession>A0A7M5X435</accession>
<name>A0A7M5X435_9CNID</name>
<evidence type="ECO:0000313" key="3">
    <source>
        <dbReference type="EnsemblMetazoa" id="CLYHEMP017222.1"/>
    </source>
</evidence>
<evidence type="ECO:0000256" key="2">
    <source>
        <dbReference type="SAM" id="MobiDB-lite"/>
    </source>
</evidence>
<feature type="compositionally biased region" description="Basic and acidic residues" evidence="2">
    <location>
        <begin position="166"/>
        <end position="176"/>
    </location>
</feature>
<dbReference type="RefSeq" id="XP_066928449.1">
    <property type="nucleotide sequence ID" value="XM_067072348.1"/>
</dbReference>
<feature type="compositionally biased region" description="Polar residues" evidence="2">
    <location>
        <begin position="185"/>
        <end position="197"/>
    </location>
</feature>
<dbReference type="EnsemblMetazoa" id="CLYHEMT017222.1">
    <property type="protein sequence ID" value="CLYHEMP017222.1"/>
    <property type="gene ID" value="CLYHEMG017222"/>
</dbReference>
<dbReference type="GeneID" id="136815899"/>
<feature type="compositionally biased region" description="Pro residues" evidence="2">
    <location>
        <begin position="109"/>
        <end position="118"/>
    </location>
</feature>
<evidence type="ECO:0000313" key="4">
    <source>
        <dbReference type="Proteomes" id="UP000594262"/>
    </source>
</evidence>
<protein>
    <submittedName>
        <fullName evidence="3">Uncharacterized protein</fullName>
    </submittedName>
</protein>
<feature type="compositionally biased region" description="Low complexity" evidence="2">
    <location>
        <begin position="66"/>
        <end position="76"/>
    </location>
</feature>
<feature type="region of interest" description="Disordered" evidence="2">
    <location>
        <begin position="1"/>
        <end position="263"/>
    </location>
</feature>
<dbReference type="AlphaFoldDB" id="A0A7M5X435"/>
<reference evidence="3" key="1">
    <citation type="submission" date="2021-01" db="UniProtKB">
        <authorList>
            <consortium name="EnsemblMetazoa"/>
        </authorList>
    </citation>
    <scope>IDENTIFICATION</scope>
</reference>